<dbReference type="InterPro" id="IPR036249">
    <property type="entry name" value="Thioredoxin-like_sf"/>
</dbReference>
<dbReference type="PROSITE" id="PS50404">
    <property type="entry name" value="GST_NTER"/>
    <property type="match status" value="1"/>
</dbReference>
<accession>A0AAN0MCA7</accession>
<evidence type="ECO:0000259" key="3">
    <source>
        <dbReference type="PROSITE" id="PS50404"/>
    </source>
</evidence>
<dbReference type="SFLD" id="SFLDG00358">
    <property type="entry name" value="Main_(cytGST)"/>
    <property type="match status" value="1"/>
</dbReference>
<name>A0AAN0MCA7_9RHOB</name>
<dbReference type="InterPro" id="IPR004045">
    <property type="entry name" value="Glutathione_S-Trfase_N"/>
</dbReference>
<dbReference type="Gene3D" id="1.20.1050.10">
    <property type="match status" value="1"/>
</dbReference>
<dbReference type="SUPFAM" id="SSF47616">
    <property type="entry name" value="GST C-terminal domain-like"/>
    <property type="match status" value="1"/>
</dbReference>
<feature type="domain" description="GST C-terminal" evidence="4">
    <location>
        <begin position="83"/>
        <end position="207"/>
    </location>
</feature>
<proteinExistence type="predicted"/>
<dbReference type="Proteomes" id="UP001470809">
    <property type="component" value="Chromosome"/>
</dbReference>
<dbReference type="KEGG" id="yrh:AABB31_09240"/>
<organism evidence="5 6">
    <name type="scientific">Yoonia rhodophyticola</name>
    <dbReference type="NCBI Taxonomy" id="3137370"/>
    <lineage>
        <taxon>Bacteria</taxon>
        <taxon>Pseudomonadati</taxon>
        <taxon>Pseudomonadota</taxon>
        <taxon>Alphaproteobacteria</taxon>
        <taxon>Rhodobacterales</taxon>
        <taxon>Paracoccaceae</taxon>
        <taxon>Yoonia</taxon>
    </lineage>
</organism>
<dbReference type="RefSeq" id="WP_342078314.1">
    <property type="nucleotide sequence ID" value="NZ_CP151767.2"/>
</dbReference>
<dbReference type="GO" id="GO:0043295">
    <property type="term" value="F:glutathione binding"/>
    <property type="evidence" value="ECO:0007669"/>
    <property type="project" value="TreeGrafter"/>
</dbReference>
<dbReference type="GO" id="GO:0006749">
    <property type="term" value="P:glutathione metabolic process"/>
    <property type="evidence" value="ECO:0007669"/>
    <property type="project" value="TreeGrafter"/>
</dbReference>
<dbReference type="EC" id="2.5.1.18" evidence="1"/>
<dbReference type="InterPro" id="IPR010987">
    <property type="entry name" value="Glutathione-S-Trfase_C-like"/>
</dbReference>
<evidence type="ECO:0000256" key="1">
    <source>
        <dbReference type="ARBA" id="ARBA00012452"/>
    </source>
</evidence>
<evidence type="ECO:0000313" key="6">
    <source>
        <dbReference type="Proteomes" id="UP001470809"/>
    </source>
</evidence>
<evidence type="ECO:0000313" key="5">
    <source>
        <dbReference type="EMBL" id="WZU69021.1"/>
    </source>
</evidence>
<dbReference type="SFLD" id="SFLDS00019">
    <property type="entry name" value="Glutathione_Transferase_(cytos"/>
    <property type="match status" value="1"/>
</dbReference>
<dbReference type="SUPFAM" id="SSF52833">
    <property type="entry name" value="Thioredoxin-like"/>
    <property type="match status" value="1"/>
</dbReference>
<dbReference type="InterPro" id="IPR040079">
    <property type="entry name" value="Glutathione_S-Trfase"/>
</dbReference>
<dbReference type="GO" id="GO:0005737">
    <property type="term" value="C:cytoplasm"/>
    <property type="evidence" value="ECO:0007669"/>
    <property type="project" value="TreeGrafter"/>
</dbReference>
<protein>
    <recommendedName>
        <fullName evidence="1">glutathione transferase</fullName>
        <ecNumber evidence="1">2.5.1.18</ecNumber>
    </recommendedName>
</protein>
<dbReference type="PANTHER" id="PTHR43900:SF3">
    <property type="entry name" value="GLUTATHIONE S-TRANSFERASE RHO"/>
    <property type="match status" value="1"/>
</dbReference>
<dbReference type="EMBL" id="CP151767">
    <property type="protein sequence ID" value="WZU69021.1"/>
    <property type="molecule type" value="Genomic_DNA"/>
</dbReference>
<gene>
    <name evidence="5" type="ORF">AABB31_09240</name>
</gene>
<dbReference type="Gene3D" id="3.40.30.10">
    <property type="entry name" value="Glutaredoxin"/>
    <property type="match status" value="1"/>
</dbReference>
<evidence type="ECO:0000259" key="4">
    <source>
        <dbReference type="PROSITE" id="PS50405"/>
    </source>
</evidence>
<dbReference type="GO" id="GO:0004364">
    <property type="term" value="F:glutathione transferase activity"/>
    <property type="evidence" value="ECO:0007669"/>
    <property type="project" value="UniProtKB-EC"/>
</dbReference>
<sequence length="207" mass="22898">MSDVIIFGLPPSSYVRTALMVCESKGVAYRLQPVDFRDPAYRAQHPFGKMPAMQHGDVTLYEALAIATYVDEVLDGPALQPADPVGRARMLQWVSATNDYIYDSVVRHCVTERFVKPMRGLEPDTDLIAAALPRITEHVSIMDDALDGSDYLCGAKLSLADLFLAPVMHYLAATPEGRDLLPSRKNIVAWQSRMADTPKFDQINSLG</sequence>
<reference evidence="5 6" key="2">
    <citation type="submission" date="2024-08" db="EMBL/GenBank/DDBJ databases">
        <title>Phylogenomic analyses of a clade within the roseobacter group suggest taxonomic reassignments of species of the genera Aestuariivita, Citreicella, Loktanella, Nautella, Pelagibaca, Ruegeria, Thalassobius, Thiobacimonas and Tropicibacter, and the proposal o.</title>
        <authorList>
            <person name="Jeon C.O."/>
        </authorList>
    </citation>
    <scope>NUCLEOTIDE SEQUENCE [LARGE SCALE GENOMIC DNA]</scope>
    <source>
        <strain evidence="5 6">SS1-5</strain>
    </source>
</reference>
<feature type="domain" description="GST N-terminal" evidence="3">
    <location>
        <begin position="2"/>
        <end position="78"/>
    </location>
</feature>
<reference evidence="6" key="1">
    <citation type="submission" date="2024-04" db="EMBL/GenBank/DDBJ databases">
        <title>Phylogenomic analyses of a clade within the roseobacter group suggest taxonomic reassignments of species of the genera Aestuariivita, Citreicella, Loktanella, Nautella, Pelagibaca, Ruegeria, Thalassobius, Thiobacimonas and Tropicibacter, and the proposal o.</title>
        <authorList>
            <person name="Jeon C.O."/>
        </authorList>
    </citation>
    <scope>NUCLEOTIDE SEQUENCE [LARGE SCALE GENOMIC DNA]</scope>
    <source>
        <strain evidence="6">SS1-5</strain>
    </source>
</reference>
<keyword evidence="2" id="KW-0808">Transferase</keyword>
<dbReference type="AlphaFoldDB" id="A0AAN0MCA7"/>
<dbReference type="Pfam" id="PF13417">
    <property type="entry name" value="GST_N_3"/>
    <property type="match status" value="1"/>
</dbReference>
<dbReference type="PANTHER" id="PTHR43900">
    <property type="entry name" value="GLUTATHIONE S-TRANSFERASE RHO"/>
    <property type="match status" value="1"/>
</dbReference>
<dbReference type="Pfam" id="PF13410">
    <property type="entry name" value="GST_C_2"/>
    <property type="match status" value="1"/>
</dbReference>
<dbReference type="PROSITE" id="PS50405">
    <property type="entry name" value="GST_CTER"/>
    <property type="match status" value="1"/>
</dbReference>
<evidence type="ECO:0000256" key="2">
    <source>
        <dbReference type="ARBA" id="ARBA00022679"/>
    </source>
</evidence>
<keyword evidence="6" id="KW-1185">Reference proteome</keyword>
<dbReference type="InterPro" id="IPR036282">
    <property type="entry name" value="Glutathione-S-Trfase_C_sf"/>
</dbReference>